<evidence type="ECO:0000313" key="1">
    <source>
        <dbReference type="EMBL" id="KAJ1214686.1"/>
    </source>
</evidence>
<protein>
    <submittedName>
        <fullName evidence="1">Uncharacterized protein</fullName>
    </submittedName>
</protein>
<name>A0AAV7WP29_PLEWA</name>
<keyword evidence="2" id="KW-1185">Reference proteome</keyword>
<gene>
    <name evidence="1" type="ORF">NDU88_002304</name>
</gene>
<dbReference type="AlphaFoldDB" id="A0AAV7WP29"/>
<organism evidence="1 2">
    <name type="scientific">Pleurodeles waltl</name>
    <name type="common">Iberian ribbed newt</name>
    <dbReference type="NCBI Taxonomy" id="8319"/>
    <lineage>
        <taxon>Eukaryota</taxon>
        <taxon>Metazoa</taxon>
        <taxon>Chordata</taxon>
        <taxon>Craniata</taxon>
        <taxon>Vertebrata</taxon>
        <taxon>Euteleostomi</taxon>
        <taxon>Amphibia</taxon>
        <taxon>Batrachia</taxon>
        <taxon>Caudata</taxon>
        <taxon>Salamandroidea</taxon>
        <taxon>Salamandridae</taxon>
        <taxon>Pleurodelinae</taxon>
        <taxon>Pleurodeles</taxon>
    </lineage>
</organism>
<proteinExistence type="predicted"/>
<evidence type="ECO:0000313" key="2">
    <source>
        <dbReference type="Proteomes" id="UP001066276"/>
    </source>
</evidence>
<sequence>MLGAIGSCFLTRLSELRFSRIPAVVYRPDRTQLPVNKGAPHSHTTNLPRTKKCLSRTRFLALIASPLSTCNTLGVVYATPTVLLWRLPSLLFQVVPP</sequence>
<reference evidence="1" key="1">
    <citation type="journal article" date="2022" name="bioRxiv">
        <title>Sequencing and chromosome-scale assembly of the giantPleurodeles waltlgenome.</title>
        <authorList>
            <person name="Brown T."/>
            <person name="Elewa A."/>
            <person name="Iarovenko S."/>
            <person name="Subramanian E."/>
            <person name="Araus A.J."/>
            <person name="Petzold A."/>
            <person name="Susuki M."/>
            <person name="Suzuki K.-i.T."/>
            <person name="Hayashi T."/>
            <person name="Toyoda A."/>
            <person name="Oliveira C."/>
            <person name="Osipova E."/>
            <person name="Leigh N.D."/>
            <person name="Simon A."/>
            <person name="Yun M.H."/>
        </authorList>
    </citation>
    <scope>NUCLEOTIDE SEQUENCE</scope>
    <source>
        <strain evidence="1">20211129_DDA</strain>
        <tissue evidence="1">Liver</tissue>
    </source>
</reference>
<accession>A0AAV7WP29</accession>
<comment type="caution">
    <text evidence="1">The sequence shown here is derived from an EMBL/GenBank/DDBJ whole genome shotgun (WGS) entry which is preliminary data.</text>
</comment>
<dbReference type="EMBL" id="JANPWB010000001">
    <property type="protein sequence ID" value="KAJ1214686.1"/>
    <property type="molecule type" value="Genomic_DNA"/>
</dbReference>
<dbReference type="Proteomes" id="UP001066276">
    <property type="component" value="Chromosome 1_1"/>
</dbReference>